<organism evidence="10 11">
    <name type="scientific">Plasmodium falciparum MaliPS096_E11</name>
    <dbReference type="NCBI Taxonomy" id="1036727"/>
    <lineage>
        <taxon>Eukaryota</taxon>
        <taxon>Sar</taxon>
        <taxon>Alveolata</taxon>
        <taxon>Apicomplexa</taxon>
        <taxon>Aconoidasida</taxon>
        <taxon>Haemosporida</taxon>
        <taxon>Plasmodiidae</taxon>
        <taxon>Plasmodium</taxon>
        <taxon>Plasmodium (Laverania)</taxon>
    </lineage>
</organism>
<dbReference type="GO" id="GO:0016020">
    <property type="term" value="C:membrane"/>
    <property type="evidence" value="ECO:0007669"/>
    <property type="project" value="UniProtKB-SubCell"/>
</dbReference>
<reference evidence="10 11" key="2">
    <citation type="submission" date="2013-02" db="EMBL/GenBank/DDBJ databases">
        <title>The Genome Sequence of Plasmodium falciparum MaliPS096_E11.</title>
        <authorList>
            <consortium name="The Broad Institute Genome Sequencing Platform"/>
            <consortium name="The Broad Institute Genome Sequencing Center for Infectious Disease"/>
            <person name="Neafsey D."/>
            <person name="Cheeseman I."/>
            <person name="Volkman S."/>
            <person name="Adams J."/>
            <person name="Walker B."/>
            <person name="Young S.K."/>
            <person name="Zeng Q."/>
            <person name="Gargeya S."/>
            <person name="Fitzgerald M."/>
            <person name="Haas B."/>
            <person name="Abouelleil A."/>
            <person name="Alvarado L."/>
            <person name="Arachchi H.M."/>
            <person name="Berlin A.M."/>
            <person name="Chapman S.B."/>
            <person name="Dewar J."/>
            <person name="Goldberg J."/>
            <person name="Griggs A."/>
            <person name="Gujja S."/>
            <person name="Hansen M."/>
            <person name="Howarth C."/>
            <person name="Imamovic A."/>
            <person name="Larimer J."/>
            <person name="McCowan C."/>
            <person name="Murphy C."/>
            <person name="Neiman D."/>
            <person name="Pearson M."/>
            <person name="Priest M."/>
            <person name="Roberts A."/>
            <person name="Saif S."/>
            <person name="Shea T."/>
            <person name="Sisk P."/>
            <person name="Sykes S."/>
            <person name="Wortman J."/>
            <person name="Nusbaum C."/>
            <person name="Birren B."/>
        </authorList>
    </citation>
    <scope>NUCLEOTIDE SEQUENCE [LARGE SCALE GENOMIC DNA]</scope>
    <source>
        <strain evidence="10 11">MaliPS096_E11</strain>
    </source>
</reference>
<dbReference type="InterPro" id="IPR035979">
    <property type="entry name" value="RBD_domain_sf"/>
</dbReference>
<feature type="transmembrane region" description="Helical" evidence="8">
    <location>
        <begin position="201"/>
        <end position="223"/>
    </location>
</feature>
<dbReference type="InterPro" id="IPR002809">
    <property type="entry name" value="EMC3/TMCO1"/>
</dbReference>
<dbReference type="SMART" id="SM00360">
    <property type="entry name" value="RRM"/>
    <property type="match status" value="1"/>
</dbReference>
<evidence type="ECO:0000256" key="6">
    <source>
        <dbReference type="PROSITE-ProRule" id="PRU00176"/>
    </source>
</evidence>
<evidence type="ECO:0000259" key="9">
    <source>
        <dbReference type="PROSITE" id="PS50102"/>
    </source>
</evidence>
<dbReference type="InterPro" id="IPR000504">
    <property type="entry name" value="RRM_dom"/>
</dbReference>
<reference evidence="10 11" key="1">
    <citation type="submission" date="2013-02" db="EMBL/GenBank/DDBJ databases">
        <title>The Genome Annotation of Plasmodium falciparum MaliPS096_E11.</title>
        <authorList>
            <consortium name="The Broad Institute Genome Sequencing Platform"/>
            <consortium name="The Broad Institute Genome Sequencing Center for Infectious Disease"/>
            <person name="Neafsey D."/>
            <person name="Hoffman S."/>
            <person name="Volkman S."/>
            <person name="Rosenthal P."/>
            <person name="Walker B."/>
            <person name="Young S.K."/>
            <person name="Zeng Q."/>
            <person name="Gargeya S."/>
            <person name="Fitzgerald M."/>
            <person name="Haas B."/>
            <person name="Abouelleil A."/>
            <person name="Allen A.W."/>
            <person name="Alvarado L."/>
            <person name="Arachchi H.M."/>
            <person name="Berlin A.M."/>
            <person name="Chapman S.B."/>
            <person name="Gainer-Dewar J."/>
            <person name="Goldberg J."/>
            <person name="Griggs A."/>
            <person name="Gujja S."/>
            <person name="Hansen M."/>
            <person name="Howarth C."/>
            <person name="Imamovic A."/>
            <person name="Ireland A."/>
            <person name="Larimer J."/>
            <person name="McCowan C."/>
            <person name="Murphy C."/>
            <person name="Pearson M."/>
            <person name="Poon T.W."/>
            <person name="Priest M."/>
            <person name="Roberts A."/>
            <person name="Saif S."/>
            <person name="Shea T."/>
            <person name="Sisk P."/>
            <person name="Sykes S."/>
            <person name="Wortman J."/>
            <person name="Nusbaum C."/>
            <person name="Birren B."/>
        </authorList>
    </citation>
    <scope>NUCLEOTIDE SEQUENCE [LARGE SCALE GENOMIC DNA]</scope>
    <source>
        <strain evidence="10 11">MaliPS096_E11</strain>
    </source>
</reference>
<dbReference type="AlphaFoldDB" id="A0A024WJM4"/>
<dbReference type="Gene3D" id="3.30.70.330">
    <property type="match status" value="1"/>
</dbReference>
<evidence type="ECO:0000256" key="8">
    <source>
        <dbReference type="SAM" id="Phobius"/>
    </source>
</evidence>
<keyword evidence="4 8" id="KW-1133">Transmembrane helix</keyword>
<dbReference type="EMBL" id="KI925613">
    <property type="protein sequence ID" value="ETW47203.1"/>
    <property type="molecule type" value="Genomic_DNA"/>
</dbReference>
<feature type="region of interest" description="Disordered" evidence="7">
    <location>
        <begin position="1"/>
        <end position="27"/>
    </location>
</feature>
<evidence type="ECO:0000256" key="7">
    <source>
        <dbReference type="SAM" id="MobiDB-lite"/>
    </source>
</evidence>
<evidence type="ECO:0000256" key="4">
    <source>
        <dbReference type="ARBA" id="ARBA00022989"/>
    </source>
</evidence>
<dbReference type="SUPFAM" id="SSF54928">
    <property type="entry name" value="RNA-binding domain, RBD"/>
    <property type="match status" value="1"/>
</dbReference>
<feature type="domain" description="RRM" evidence="9">
    <location>
        <begin position="50"/>
        <end position="128"/>
    </location>
</feature>
<evidence type="ECO:0000256" key="1">
    <source>
        <dbReference type="ARBA" id="ARBA00004141"/>
    </source>
</evidence>
<gene>
    <name evidence="10" type="ORF">PFMALIP_04729</name>
</gene>
<proteinExistence type="predicted"/>
<dbReference type="CDD" id="cd12383">
    <property type="entry name" value="RRM_RBM42"/>
    <property type="match status" value="1"/>
</dbReference>
<dbReference type="GO" id="GO:0003729">
    <property type="term" value="F:mRNA binding"/>
    <property type="evidence" value="ECO:0007669"/>
    <property type="project" value="InterPro"/>
</dbReference>
<evidence type="ECO:0000313" key="11">
    <source>
        <dbReference type="Proteomes" id="UP000030699"/>
    </source>
</evidence>
<keyword evidence="2 8" id="KW-0812">Transmembrane</keyword>
<dbReference type="InterPro" id="IPR034215">
    <property type="entry name" value="RBM42_RRM"/>
</dbReference>
<evidence type="ECO:0000256" key="2">
    <source>
        <dbReference type="ARBA" id="ARBA00022692"/>
    </source>
</evidence>
<dbReference type="OrthoDB" id="1749473at2759"/>
<evidence type="ECO:0000256" key="5">
    <source>
        <dbReference type="ARBA" id="ARBA00023136"/>
    </source>
</evidence>
<dbReference type="InterPro" id="IPR012677">
    <property type="entry name" value="Nucleotide-bd_a/b_plait_sf"/>
</dbReference>
<comment type="subcellular location">
    <subcellularLocation>
        <location evidence="1">Membrane</location>
        <topology evidence="1">Multi-pass membrane protein</topology>
    </subcellularLocation>
</comment>
<evidence type="ECO:0000313" key="10">
    <source>
        <dbReference type="EMBL" id="ETW47203.1"/>
    </source>
</evidence>
<protein>
    <recommendedName>
        <fullName evidence="9">RRM domain-containing protein</fullName>
    </recommendedName>
</protein>
<dbReference type="Pfam" id="PF01956">
    <property type="entry name" value="EMC3_TMCO1"/>
    <property type="match status" value="1"/>
</dbReference>
<dbReference type="Proteomes" id="UP000030699">
    <property type="component" value="Unassembled WGS sequence"/>
</dbReference>
<dbReference type="InterPro" id="IPR050825">
    <property type="entry name" value="RBM42_RBP45_47-like"/>
</dbReference>
<dbReference type="PANTHER" id="PTHR47640:SF11">
    <property type="entry name" value="RNA-BINDING PROTEIN 42"/>
    <property type="match status" value="1"/>
</dbReference>
<keyword evidence="3 6" id="KW-0694">RNA-binding</keyword>
<accession>A0A024WJM4</accession>
<sequence>MRENDNTEQQISDMTTSKDEKSNNKKPHLRKAAGIVWKDPTLDEWPENDFRIFCGNLGNEVSSDILANAFRKYKSFNMAKVIRDKRNNKTKGYGFVSLSDPQDMLDALKTMNNKFIGNRPITVKRSRWKDREMNSQKNKDFDNFLKNSQLPTKKFRKFKKIVNNNAKAKIPFPLTYKFKSTLQMGMDIELLDMKFVSSLSWYVYFLVMFGSSGLISIIDYFVLQDKDRSQNNAMDNLMATHNPLAKPPGNMNNIPDLRKFFNKKKEELDNVKYEFLLENIECELLQKWE</sequence>
<name>A0A024WJM4_PLAFA</name>
<evidence type="ECO:0000256" key="3">
    <source>
        <dbReference type="ARBA" id="ARBA00022884"/>
    </source>
</evidence>
<keyword evidence="5 8" id="KW-0472">Membrane</keyword>
<dbReference type="PROSITE" id="PS50102">
    <property type="entry name" value="RRM"/>
    <property type="match status" value="1"/>
</dbReference>
<dbReference type="Pfam" id="PF00076">
    <property type="entry name" value="RRM_1"/>
    <property type="match status" value="1"/>
</dbReference>
<dbReference type="PANTHER" id="PTHR47640">
    <property type="entry name" value="TRNA SELENOCYSTEINE 1-ASSOCIATED PROTEIN 1-RELATED-RELATED"/>
    <property type="match status" value="1"/>
</dbReference>